<evidence type="ECO:0000313" key="13">
    <source>
        <dbReference type="Proteomes" id="UP000546257"/>
    </source>
</evidence>
<name>A0A7J9SJ68_9EURY</name>
<evidence type="ECO:0000259" key="11">
    <source>
        <dbReference type="PROSITE" id="PS50113"/>
    </source>
</evidence>
<evidence type="ECO:0000256" key="7">
    <source>
        <dbReference type="PROSITE-ProRule" id="PRU00169"/>
    </source>
</evidence>
<feature type="modified residue" description="4-aspartylphosphate" evidence="7">
    <location>
        <position position="59"/>
    </location>
</feature>
<evidence type="ECO:0000256" key="4">
    <source>
        <dbReference type="ARBA" id="ARBA00022679"/>
    </source>
</evidence>
<comment type="catalytic activity">
    <reaction evidence="1">
        <text>ATP + protein L-histidine = ADP + protein N-phospho-L-histidine.</text>
        <dbReference type="EC" id="2.7.13.3"/>
    </reaction>
</comment>
<feature type="domain" description="PAC" evidence="11">
    <location>
        <begin position="344"/>
        <end position="394"/>
    </location>
</feature>
<evidence type="ECO:0000256" key="3">
    <source>
        <dbReference type="ARBA" id="ARBA00022553"/>
    </source>
</evidence>
<evidence type="ECO:0000259" key="9">
    <source>
        <dbReference type="PROSITE" id="PS50110"/>
    </source>
</evidence>
<dbReference type="InterPro" id="IPR013767">
    <property type="entry name" value="PAS_fold"/>
</dbReference>
<evidence type="ECO:0000259" key="8">
    <source>
        <dbReference type="PROSITE" id="PS50109"/>
    </source>
</evidence>
<dbReference type="Pfam" id="PF00072">
    <property type="entry name" value="Response_reg"/>
    <property type="match status" value="1"/>
</dbReference>
<organism evidence="12 13">
    <name type="scientific">Halobellus ruber</name>
    <dbReference type="NCBI Taxonomy" id="2761102"/>
    <lineage>
        <taxon>Archaea</taxon>
        <taxon>Methanobacteriati</taxon>
        <taxon>Methanobacteriota</taxon>
        <taxon>Stenosarchaea group</taxon>
        <taxon>Halobacteria</taxon>
        <taxon>Halobacteriales</taxon>
        <taxon>Haloferacaceae</taxon>
        <taxon>Halobellus</taxon>
    </lineage>
</organism>
<dbReference type="PROSITE" id="PS50109">
    <property type="entry name" value="HIS_KIN"/>
    <property type="match status" value="1"/>
</dbReference>
<dbReference type="Gene3D" id="3.40.50.2300">
    <property type="match status" value="1"/>
</dbReference>
<dbReference type="InterPro" id="IPR036097">
    <property type="entry name" value="HisK_dim/P_sf"/>
</dbReference>
<dbReference type="InterPro" id="IPR035965">
    <property type="entry name" value="PAS-like_dom_sf"/>
</dbReference>
<dbReference type="InterPro" id="IPR000014">
    <property type="entry name" value="PAS"/>
</dbReference>
<dbReference type="Pfam" id="PF00512">
    <property type="entry name" value="HisKA"/>
    <property type="match status" value="1"/>
</dbReference>
<dbReference type="CDD" id="cd00156">
    <property type="entry name" value="REC"/>
    <property type="match status" value="1"/>
</dbReference>
<dbReference type="PROSITE" id="PS50112">
    <property type="entry name" value="PAS"/>
    <property type="match status" value="2"/>
</dbReference>
<dbReference type="InterPro" id="IPR050736">
    <property type="entry name" value="Sensor_HK_Regulatory"/>
</dbReference>
<dbReference type="SMART" id="SM00388">
    <property type="entry name" value="HisKA"/>
    <property type="match status" value="1"/>
</dbReference>
<dbReference type="InterPro" id="IPR000700">
    <property type="entry name" value="PAS-assoc_C"/>
</dbReference>
<feature type="domain" description="PAS" evidence="10">
    <location>
        <begin position="139"/>
        <end position="197"/>
    </location>
</feature>
<dbReference type="Pfam" id="PF08448">
    <property type="entry name" value="PAS_4"/>
    <property type="match status" value="1"/>
</dbReference>
<dbReference type="InterPro" id="IPR003594">
    <property type="entry name" value="HATPase_dom"/>
</dbReference>
<dbReference type="InterPro" id="IPR003661">
    <property type="entry name" value="HisK_dim/P_dom"/>
</dbReference>
<dbReference type="SUPFAM" id="SSF55874">
    <property type="entry name" value="ATPase domain of HSP90 chaperone/DNA topoisomerase II/histidine kinase"/>
    <property type="match status" value="1"/>
</dbReference>
<dbReference type="Gene3D" id="3.30.565.10">
    <property type="entry name" value="Histidine kinase-like ATPase, C-terminal domain"/>
    <property type="match status" value="1"/>
</dbReference>
<dbReference type="CDD" id="cd00082">
    <property type="entry name" value="HisKA"/>
    <property type="match status" value="1"/>
</dbReference>
<dbReference type="CDD" id="cd00130">
    <property type="entry name" value="PAS"/>
    <property type="match status" value="2"/>
</dbReference>
<dbReference type="Proteomes" id="UP000546257">
    <property type="component" value="Unassembled WGS sequence"/>
</dbReference>
<dbReference type="Gene3D" id="1.10.287.130">
    <property type="match status" value="1"/>
</dbReference>
<dbReference type="Pfam" id="PF00989">
    <property type="entry name" value="PAS"/>
    <property type="match status" value="1"/>
</dbReference>
<keyword evidence="13" id="KW-1185">Reference proteome</keyword>
<evidence type="ECO:0000256" key="5">
    <source>
        <dbReference type="ARBA" id="ARBA00022777"/>
    </source>
</evidence>
<feature type="domain" description="Response regulatory" evidence="9">
    <location>
        <begin position="8"/>
        <end position="124"/>
    </location>
</feature>
<dbReference type="InterPro" id="IPR013656">
    <property type="entry name" value="PAS_4"/>
</dbReference>
<dbReference type="GO" id="GO:0000155">
    <property type="term" value="F:phosphorelay sensor kinase activity"/>
    <property type="evidence" value="ECO:0007669"/>
    <property type="project" value="InterPro"/>
</dbReference>
<feature type="domain" description="PAS" evidence="10">
    <location>
        <begin position="272"/>
        <end position="316"/>
    </location>
</feature>
<dbReference type="Gene3D" id="3.30.450.20">
    <property type="entry name" value="PAS domain"/>
    <property type="match status" value="2"/>
</dbReference>
<evidence type="ECO:0000256" key="6">
    <source>
        <dbReference type="ARBA" id="ARBA00023012"/>
    </source>
</evidence>
<sequence>MTATAGIDVLHVDDEPDFADLTAEFLEEIDGRIAVHTETHPEDGLDFLAERDIDCVVSDHDMPGRDGIEFLGAVRERYPDLPFVLYTGKGSETVASEAISAGVTDYLQKGTGTDQYDLLANRIRNAVTARRAEADAEKRRHRLEQILKTVPSCVVQLDHEGEFVFANDRAVEVLGLSESDLTDRAYNDPEWDITDPDGDPIPEPELPFRRVRDTGEPLYGFRHTIEWPDGTRKILSVNGAPLFDADGNVDSVVFSLSDITDRRKRKAALERARAEYEQFIDAMNDAAYVIDADGAFLEVNEAASDTTGYSRSELLSMGIQDIDPTIEDADAARLDTDEYDDGMRVFETVHETTDGERIPVEISSSIVSYRGETAELSIVRDISDRKRRERRLEEFASVVSHDLRNPLNVARGSVNLARADCPSDHLDRAARAHDRMETLIDDLLTLARQGDAVADPEPIDLRSLVGSCWEHVATGDATLRVADNGTVRADTGRLRQLFENLFRNSVEHGSDSVTVTVGALPDGRGFYVADDGPGVPADDREAVFEPGHSTAAEGTGFGLNIVTRIAEDHGWEVGLTDGADGGARFEVTGVEFED</sequence>
<dbReference type="InterPro" id="IPR001610">
    <property type="entry name" value="PAC"/>
</dbReference>
<evidence type="ECO:0000256" key="2">
    <source>
        <dbReference type="ARBA" id="ARBA00012438"/>
    </source>
</evidence>
<dbReference type="AlphaFoldDB" id="A0A7J9SJ68"/>
<dbReference type="Pfam" id="PF02518">
    <property type="entry name" value="HATPase_c"/>
    <property type="match status" value="1"/>
</dbReference>
<dbReference type="EMBL" id="JACKXD010000002">
    <property type="protein sequence ID" value="MBB6646066.1"/>
    <property type="molecule type" value="Genomic_DNA"/>
</dbReference>
<dbReference type="PROSITE" id="PS50110">
    <property type="entry name" value="RESPONSE_REGULATORY"/>
    <property type="match status" value="1"/>
</dbReference>
<dbReference type="InterPro" id="IPR011006">
    <property type="entry name" value="CheY-like_superfamily"/>
</dbReference>
<dbReference type="EC" id="2.7.13.3" evidence="2"/>
<dbReference type="PROSITE" id="PS50113">
    <property type="entry name" value="PAC"/>
    <property type="match status" value="2"/>
</dbReference>
<dbReference type="SUPFAM" id="SSF52172">
    <property type="entry name" value="CheY-like"/>
    <property type="match status" value="1"/>
</dbReference>
<dbReference type="InterPro" id="IPR005467">
    <property type="entry name" value="His_kinase_dom"/>
</dbReference>
<accession>A0A7J9SJ68</accession>
<dbReference type="SMART" id="SM00448">
    <property type="entry name" value="REC"/>
    <property type="match status" value="1"/>
</dbReference>
<dbReference type="PRINTS" id="PR00344">
    <property type="entry name" value="BCTRLSENSOR"/>
</dbReference>
<dbReference type="PANTHER" id="PTHR43711:SF1">
    <property type="entry name" value="HISTIDINE KINASE 1"/>
    <property type="match status" value="1"/>
</dbReference>
<feature type="domain" description="Histidine kinase" evidence="8">
    <location>
        <begin position="398"/>
        <end position="588"/>
    </location>
</feature>
<dbReference type="InterPro" id="IPR001789">
    <property type="entry name" value="Sig_transdc_resp-reg_receiver"/>
</dbReference>
<dbReference type="SMART" id="SM00387">
    <property type="entry name" value="HATPase_c"/>
    <property type="match status" value="1"/>
</dbReference>
<dbReference type="SUPFAM" id="SSF47384">
    <property type="entry name" value="Homodimeric domain of signal transducing histidine kinase"/>
    <property type="match status" value="1"/>
</dbReference>
<proteinExistence type="predicted"/>
<reference evidence="12 13" key="1">
    <citation type="submission" date="2020-08" db="EMBL/GenBank/DDBJ databases">
        <authorList>
            <person name="Seo M.-J."/>
        </authorList>
    </citation>
    <scope>NUCLEOTIDE SEQUENCE [LARGE SCALE GENOMIC DNA]</scope>
    <source>
        <strain evidence="12 13">MBLA0160</strain>
    </source>
</reference>
<evidence type="ECO:0000313" key="12">
    <source>
        <dbReference type="EMBL" id="MBB6646066.1"/>
    </source>
</evidence>
<gene>
    <name evidence="12" type="ORF">H5V44_07160</name>
</gene>
<feature type="domain" description="PAC" evidence="11">
    <location>
        <begin position="219"/>
        <end position="271"/>
    </location>
</feature>
<evidence type="ECO:0000259" key="10">
    <source>
        <dbReference type="PROSITE" id="PS50112"/>
    </source>
</evidence>
<dbReference type="NCBIfam" id="TIGR00229">
    <property type="entry name" value="sensory_box"/>
    <property type="match status" value="2"/>
</dbReference>
<dbReference type="InterPro" id="IPR004358">
    <property type="entry name" value="Sig_transdc_His_kin-like_C"/>
</dbReference>
<dbReference type="PANTHER" id="PTHR43711">
    <property type="entry name" value="TWO-COMPONENT HISTIDINE KINASE"/>
    <property type="match status" value="1"/>
</dbReference>
<keyword evidence="5" id="KW-0418">Kinase</keyword>
<dbReference type="SMART" id="SM00086">
    <property type="entry name" value="PAC"/>
    <property type="match status" value="2"/>
</dbReference>
<comment type="caution">
    <text evidence="12">The sequence shown here is derived from an EMBL/GenBank/DDBJ whole genome shotgun (WGS) entry which is preliminary data.</text>
</comment>
<dbReference type="SMART" id="SM00091">
    <property type="entry name" value="PAS"/>
    <property type="match status" value="2"/>
</dbReference>
<dbReference type="InterPro" id="IPR036890">
    <property type="entry name" value="HATPase_C_sf"/>
</dbReference>
<keyword evidence="3 7" id="KW-0597">Phosphoprotein</keyword>
<keyword evidence="4" id="KW-0808">Transferase</keyword>
<dbReference type="SUPFAM" id="SSF55785">
    <property type="entry name" value="PYP-like sensor domain (PAS domain)"/>
    <property type="match status" value="2"/>
</dbReference>
<keyword evidence="6" id="KW-0902">Two-component regulatory system</keyword>
<evidence type="ECO:0000256" key="1">
    <source>
        <dbReference type="ARBA" id="ARBA00000085"/>
    </source>
</evidence>
<dbReference type="RefSeq" id="WP_185192421.1">
    <property type="nucleotide sequence ID" value="NZ_JACKXD010000002.1"/>
</dbReference>
<protein>
    <recommendedName>
        <fullName evidence="2">histidine kinase</fullName>
        <ecNumber evidence="2">2.7.13.3</ecNumber>
    </recommendedName>
</protein>